<dbReference type="Proteomes" id="UP000886998">
    <property type="component" value="Unassembled WGS sequence"/>
</dbReference>
<comment type="caution">
    <text evidence="1">The sequence shown here is derived from an EMBL/GenBank/DDBJ whole genome shotgun (WGS) entry which is preliminary data.</text>
</comment>
<reference evidence="1" key="1">
    <citation type="submission" date="2020-08" db="EMBL/GenBank/DDBJ databases">
        <title>Multicomponent nature underlies the extraordinary mechanical properties of spider dragline silk.</title>
        <authorList>
            <person name="Kono N."/>
            <person name="Nakamura H."/>
            <person name="Mori M."/>
            <person name="Yoshida Y."/>
            <person name="Ohtoshi R."/>
            <person name="Malay A.D."/>
            <person name="Moran D.A.P."/>
            <person name="Tomita M."/>
            <person name="Numata K."/>
            <person name="Arakawa K."/>
        </authorList>
    </citation>
    <scope>NUCLEOTIDE SEQUENCE</scope>
</reference>
<proteinExistence type="predicted"/>
<dbReference type="EMBL" id="BMAV01002992">
    <property type="protein sequence ID" value="GFY42310.1"/>
    <property type="molecule type" value="Genomic_DNA"/>
</dbReference>
<evidence type="ECO:0000313" key="1">
    <source>
        <dbReference type="EMBL" id="GFY42310.1"/>
    </source>
</evidence>
<name>A0A8X6WX15_9ARAC</name>
<dbReference type="OrthoDB" id="6433211at2759"/>
<dbReference type="AlphaFoldDB" id="A0A8X6WX15"/>
<keyword evidence="2" id="KW-1185">Reference proteome</keyword>
<accession>A0A8X6WX15</accession>
<protein>
    <submittedName>
        <fullName evidence="1">Uncharacterized protein</fullName>
    </submittedName>
</protein>
<gene>
    <name evidence="1" type="ORF">TNIN_494881</name>
</gene>
<organism evidence="1 2">
    <name type="scientific">Trichonephila inaurata madagascariensis</name>
    <dbReference type="NCBI Taxonomy" id="2747483"/>
    <lineage>
        <taxon>Eukaryota</taxon>
        <taxon>Metazoa</taxon>
        <taxon>Ecdysozoa</taxon>
        <taxon>Arthropoda</taxon>
        <taxon>Chelicerata</taxon>
        <taxon>Arachnida</taxon>
        <taxon>Araneae</taxon>
        <taxon>Araneomorphae</taxon>
        <taxon>Entelegynae</taxon>
        <taxon>Araneoidea</taxon>
        <taxon>Nephilidae</taxon>
        <taxon>Trichonephila</taxon>
        <taxon>Trichonephila inaurata</taxon>
    </lineage>
</organism>
<sequence length="86" mass="9506">MQSSPNVERCRRCKGRAIRGGAPSCIKGYRFKHIRTALQTLPYDTPVCLETSRTLHFPCAATADMDCTARFSVVATYTAVNGRPLL</sequence>
<evidence type="ECO:0000313" key="2">
    <source>
        <dbReference type="Proteomes" id="UP000886998"/>
    </source>
</evidence>